<feature type="region of interest" description="Disordered" evidence="1">
    <location>
        <begin position="122"/>
        <end position="147"/>
    </location>
</feature>
<evidence type="ECO:0000313" key="2">
    <source>
        <dbReference type="EMBL" id="KAF0909282.1"/>
    </source>
</evidence>
<reference evidence="2 3" key="1">
    <citation type="submission" date="2019-11" db="EMBL/GenBank/DDBJ databases">
        <title>Whole genome sequence of Oryza granulata.</title>
        <authorList>
            <person name="Li W."/>
        </authorList>
    </citation>
    <scope>NUCLEOTIDE SEQUENCE [LARGE SCALE GENOMIC DNA]</scope>
    <source>
        <strain evidence="3">cv. Menghai</strain>
        <tissue evidence="2">Leaf</tissue>
    </source>
</reference>
<name>A0A6G1DAH0_9ORYZ</name>
<dbReference type="AlphaFoldDB" id="A0A6G1DAH0"/>
<evidence type="ECO:0000256" key="1">
    <source>
        <dbReference type="SAM" id="MobiDB-lite"/>
    </source>
</evidence>
<sequence>MGGGTREADWTSWGRRLGRQEVMGTTARGIRVGPDGGFGDGPRERRIRRCRGGQQRGPWLGATTAAWQQQRQRLASRSRAAWAAALRSLGRSVSARTAGLFHRRVLHCNASDQRLQPYFQQAVPSTSRRHRSIKSRRRRHQVGSGDH</sequence>
<feature type="compositionally biased region" description="Basic residues" evidence="1">
    <location>
        <begin position="127"/>
        <end position="141"/>
    </location>
</feature>
<protein>
    <submittedName>
        <fullName evidence="2">Uncharacterized protein</fullName>
    </submittedName>
</protein>
<evidence type="ECO:0000313" key="3">
    <source>
        <dbReference type="Proteomes" id="UP000479710"/>
    </source>
</evidence>
<gene>
    <name evidence="2" type="ORF">E2562_033597</name>
</gene>
<organism evidence="2 3">
    <name type="scientific">Oryza meyeriana var. granulata</name>
    <dbReference type="NCBI Taxonomy" id="110450"/>
    <lineage>
        <taxon>Eukaryota</taxon>
        <taxon>Viridiplantae</taxon>
        <taxon>Streptophyta</taxon>
        <taxon>Embryophyta</taxon>
        <taxon>Tracheophyta</taxon>
        <taxon>Spermatophyta</taxon>
        <taxon>Magnoliopsida</taxon>
        <taxon>Liliopsida</taxon>
        <taxon>Poales</taxon>
        <taxon>Poaceae</taxon>
        <taxon>BOP clade</taxon>
        <taxon>Oryzoideae</taxon>
        <taxon>Oryzeae</taxon>
        <taxon>Oryzinae</taxon>
        <taxon>Oryza</taxon>
        <taxon>Oryza meyeriana</taxon>
    </lineage>
</organism>
<dbReference type="EMBL" id="SPHZ02000007">
    <property type="protein sequence ID" value="KAF0909282.1"/>
    <property type="molecule type" value="Genomic_DNA"/>
</dbReference>
<dbReference type="Proteomes" id="UP000479710">
    <property type="component" value="Unassembled WGS sequence"/>
</dbReference>
<proteinExistence type="predicted"/>
<accession>A0A6G1DAH0</accession>
<keyword evidence="3" id="KW-1185">Reference proteome</keyword>
<comment type="caution">
    <text evidence="2">The sequence shown here is derived from an EMBL/GenBank/DDBJ whole genome shotgun (WGS) entry which is preliminary data.</text>
</comment>